<reference evidence="2 3" key="1">
    <citation type="journal article" date="2023" name="Mol. Biol. Evol.">
        <title>Genomics of Secondarily Temperate Adaptation in the Only Non-Antarctic Icefish.</title>
        <authorList>
            <person name="Rivera-Colon A.G."/>
            <person name="Rayamajhi N."/>
            <person name="Minhas B.F."/>
            <person name="Madrigal G."/>
            <person name="Bilyk K.T."/>
            <person name="Yoon V."/>
            <person name="Hune M."/>
            <person name="Gregory S."/>
            <person name="Cheng C.H.C."/>
            <person name="Catchen J.M."/>
        </authorList>
    </citation>
    <scope>NUCLEOTIDE SEQUENCE [LARGE SCALE GENOMIC DNA]</scope>
    <source>
        <strain evidence="2">JC2023a</strain>
    </source>
</reference>
<dbReference type="EMBL" id="JAULUE010002052">
    <property type="protein sequence ID" value="KAK5899181.1"/>
    <property type="molecule type" value="Genomic_DNA"/>
</dbReference>
<evidence type="ECO:0000313" key="2">
    <source>
        <dbReference type="EMBL" id="KAK5899181.1"/>
    </source>
</evidence>
<sequence length="77" mass="9242">MEKRREHQERDGPNRVRKEMNMKQKDAQKMASSHKEPQADQAEADHEGRLQDHREVGRTLRASVRQDWCWMLIKFNA</sequence>
<evidence type="ECO:0000313" key="3">
    <source>
        <dbReference type="Proteomes" id="UP001335648"/>
    </source>
</evidence>
<gene>
    <name evidence="2" type="ORF">CesoFtcFv8_008684</name>
</gene>
<keyword evidence="3" id="KW-1185">Reference proteome</keyword>
<evidence type="ECO:0000256" key="1">
    <source>
        <dbReference type="SAM" id="MobiDB-lite"/>
    </source>
</evidence>
<feature type="region of interest" description="Disordered" evidence="1">
    <location>
        <begin position="1"/>
        <end position="52"/>
    </location>
</feature>
<accession>A0AAN8H1L8</accession>
<organism evidence="2 3">
    <name type="scientific">Champsocephalus esox</name>
    <name type="common">pike icefish</name>
    <dbReference type="NCBI Taxonomy" id="159716"/>
    <lineage>
        <taxon>Eukaryota</taxon>
        <taxon>Metazoa</taxon>
        <taxon>Chordata</taxon>
        <taxon>Craniata</taxon>
        <taxon>Vertebrata</taxon>
        <taxon>Euteleostomi</taxon>
        <taxon>Actinopterygii</taxon>
        <taxon>Neopterygii</taxon>
        <taxon>Teleostei</taxon>
        <taxon>Neoteleostei</taxon>
        <taxon>Acanthomorphata</taxon>
        <taxon>Eupercaria</taxon>
        <taxon>Perciformes</taxon>
        <taxon>Notothenioidei</taxon>
        <taxon>Channichthyidae</taxon>
        <taxon>Champsocephalus</taxon>
    </lineage>
</organism>
<comment type="caution">
    <text evidence="2">The sequence shown here is derived from an EMBL/GenBank/DDBJ whole genome shotgun (WGS) entry which is preliminary data.</text>
</comment>
<protein>
    <submittedName>
        <fullName evidence="2">Uncharacterized protein</fullName>
    </submittedName>
</protein>
<dbReference type="Proteomes" id="UP001335648">
    <property type="component" value="Unassembled WGS sequence"/>
</dbReference>
<name>A0AAN8H1L8_9TELE</name>
<dbReference type="AlphaFoldDB" id="A0AAN8H1L8"/>
<proteinExistence type="predicted"/>